<proteinExistence type="predicted"/>
<sequence>MFMCVAAAGTVVPLRVCAPRDTLEAVGKDEASGVNNRNEVSQITLTRKRATAVAPEFCIFSIYIHKTKKKSKEDVPKAGVWSAASGSSRGNPITGARPARRPRPIQIRAAEAPPQRDYFERIFLIFTITGRGALSPTVVFNLFEVLVQ</sequence>
<reference evidence="2 3" key="1">
    <citation type="journal article" date="2019" name="Commun. Biol.">
        <title>The bagworm genome reveals a unique fibroin gene that provides high tensile strength.</title>
        <authorList>
            <person name="Kono N."/>
            <person name="Nakamura H."/>
            <person name="Ohtoshi R."/>
            <person name="Tomita M."/>
            <person name="Numata K."/>
            <person name="Arakawa K."/>
        </authorList>
    </citation>
    <scope>NUCLEOTIDE SEQUENCE [LARGE SCALE GENOMIC DNA]</scope>
</reference>
<keyword evidence="3" id="KW-1185">Reference proteome</keyword>
<protein>
    <submittedName>
        <fullName evidence="2">Uncharacterized protein</fullName>
    </submittedName>
</protein>
<dbReference type="Proteomes" id="UP000299102">
    <property type="component" value="Unassembled WGS sequence"/>
</dbReference>
<feature type="region of interest" description="Disordered" evidence="1">
    <location>
        <begin position="67"/>
        <end position="103"/>
    </location>
</feature>
<evidence type="ECO:0000313" key="2">
    <source>
        <dbReference type="EMBL" id="GBP46040.1"/>
    </source>
</evidence>
<organism evidence="2 3">
    <name type="scientific">Eumeta variegata</name>
    <name type="common">Bagworm moth</name>
    <name type="synonym">Eumeta japonica</name>
    <dbReference type="NCBI Taxonomy" id="151549"/>
    <lineage>
        <taxon>Eukaryota</taxon>
        <taxon>Metazoa</taxon>
        <taxon>Ecdysozoa</taxon>
        <taxon>Arthropoda</taxon>
        <taxon>Hexapoda</taxon>
        <taxon>Insecta</taxon>
        <taxon>Pterygota</taxon>
        <taxon>Neoptera</taxon>
        <taxon>Endopterygota</taxon>
        <taxon>Lepidoptera</taxon>
        <taxon>Glossata</taxon>
        <taxon>Ditrysia</taxon>
        <taxon>Tineoidea</taxon>
        <taxon>Psychidae</taxon>
        <taxon>Oiketicinae</taxon>
        <taxon>Eumeta</taxon>
    </lineage>
</organism>
<dbReference type="EMBL" id="BGZK01000475">
    <property type="protein sequence ID" value="GBP46040.1"/>
    <property type="molecule type" value="Genomic_DNA"/>
</dbReference>
<accession>A0A4C1W569</accession>
<comment type="caution">
    <text evidence="2">The sequence shown here is derived from an EMBL/GenBank/DDBJ whole genome shotgun (WGS) entry which is preliminary data.</text>
</comment>
<name>A0A4C1W569_EUMVA</name>
<evidence type="ECO:0000313" key="3">
    <source>
        <dbReference type="Proteomes" id="UP000299102"/>
    </source>
</evidence>
<dbReference type="AlphaFoldDB" id="A0A4C1W569"/>
<evidence type="ECO:0000256" key="1">
    <source>
        <dbReference type="SAM" id="MobiDB-lite"/>
    </source>
</evidence>
<gene>
    <name evidence="2" type="ORF">EVAR_24234_1</name>
</gene>